<evidence type="ECO:0000313" key="1">
    <source>
        <dbReference type="EMBL" id="OIQ82517.1"/>
    </source>
</evidence>
<organism evidence="1">
    <name type="scientific">mine drainage metagenome</name>
    <dbReference type="NCBI Taxonomy" id="410659"/>
    <lineage>
        <taxon>unclassified sequences</taxon>
        <taxon>metagenomes</taxon>
        <taxon>ecological metagenomes</taxon>
    </lineage>
</organism>
<protein>
    <recommendedName>
        <fullName evidence="2">Transposase</fullName>
    </recommendedName>
</protein>
<comment type="caution">
    <text evidence="1">The sequence shown here is derived from an EMBL/GenBank/DDBJ whole genome shotgun (WGS) entry which is preliminary data.</text>
</comment>
<evidence type="ECO:0008006" key="2">
    <source>
        <dbReference type="Google" id="ProtNLM"/>
    </source>
</evidence>
<dbReference type="AlphaFoldDB" id="A0A1J5R2Y3"/>
<reference evidence="1" key="1">
    <citation type="submission" date="2016-10" db="EMBL/GenBank/DDBJ databases">
        <title>Sequence of Gallionella enrichment culture.</title>
        <authorList>
            <person name="Poehlein A."/>
            <person name="Muehling M."/>
            <person name="Daniel R."/>
        </authorList>
    </citation>
    <scope>NUCLEOTIDE SEQUENCE</scope>
</reference>
<accession>A0A1J5R2Y3</accession>
<sequence>MSNDMISTMPDYRRAWRPGGTFFFTVNLPQRHGNDLLTRHIEALRNSVRLMRKFQPFHIVHTWMTCISIR</sequence>
<proteinExistence type="predicted"/>
<gene>
    <name evidence="1" type="ORF">GALL_357060</name>
</gene>
<name>A0A1J5R2Y3_9ZZZZ</name>
<dbReference type="EMBL" id="MLJW01000796">
    <property type="protein sequence ID" value="OIQ82517.1"/>
    <property type="molecule type" value="Genomic_DNA"/>
</dbReference>